<comment type="catalytic activity">
    <reaction evidence="8">
        <text>L-threonyl-[protein] + ATP = 3-O-(5'-adenylyl)-L-threonyl-[protein] + diphosphate</text>
        <dbReference type="Rhea" id="RHEA:54292"/>
        <dbReference type="Rhea" id="RHEA-COMP:11060"/>
        <dbReference type="Rhea" id="RHEA-COMP:13847"/>
        <dbReference type="ChEBI" id="CHEBI:30013"/>
        <dbReference type="ChEBI" id="CHEBI:30616"/>
        <dbReference type="ChEBI" id="CHEBI:33019"/>
        <dbReference type="ChEBI" id="CHEBI:138113"/>
        <dbReference type="EC" id="2.7.7.108"/>
    </reaction>
</comment>
<evidence type="ECO:0000256" key="7">
    <source>
        <dbReference type="ARBA" id="ARBA00022842"/>
    </source>
</evidence>
<evidence type="ECO:0000256" key="1">
    <source>
        <dbReference type="ARBA" id="ARBA00009747"/>
    </source>
</evidence>
<dbReference type="GO" id="GO:0070733">
    <property type="term" value="F:AMPylase activity"/>
    <property type="evidence" value="ECO:0007669"/>
    <property type="project" value="UniProtKB-EC"/>
</dbReference>
<sequence length="570" mass="62217">MLHLNMSFSLAIHAFPCPRHAALHRPGSALRTAPGPADCACRAPSFAMPHTPLPNALHDSDTSGAAALAVPFTTTPGFSTLGEKFFTRLQPTPLPSPYLVGVAPAAAALLGWDAGVGAEPGFVETFVGNQVPHWADPIATVYSGHQFGIWAGQLGDGRAIRLAQADTATGPWEIQLKGAGLTPYSRMADGRAVLRSSIREYLCSEAMAALGVPTTRALSIVGSDAPVRRETIETSAVVTRLAPTFVRFGHFEHFAAHDDVASLRQLADFVIDNFMPALRDEAQPYQALLREVSLRTADLVAHWQAIGFCHGVMNTDNMSILGLTIDYGPFGFLDAFDANHICNHSDTQGRYAYSQQPQVAFWNLHCLAQALLPLWLPAEDAGKEGARDAAIEAARAAIDPFRDRYAAAFFRHYRAKLGLRPPAGGDDKVDEPLLTSLFQLLHGQRVDYTLFWRKLCGISSQDASRDAPVRDLFLDRATFDAWATDYRARLRAEQSDDAARELEMLAVNPKYVLRNHLAETAIRHAREKDFSETGRLLAVLSRPFDEQPEAEHYAALPPDWAAGLEVSCSS</sequence>
<comment type="catalytic activity">
    <reaction evidence="8">
        <text>L-tyrosyl-[protein] + UTP = O-(5'-uridylyl)-L-tyrosyl-[protein] + diphosphate</text>
        <dbReference type="Rhea" id="RHEA:83887"/>
        <dbReference type="Rhea" id="RHEA-COMP:10136"/>
        <dbReference type="Rhea" id="RHEA-COMP:20238"/>
        <dbReference type="ChEBI" id="CHEBI:33019"/>
        <dbReference type="ChEBI" id="CHEBI:46398"/>
        <dbReference type="ChEBI" id="CHEBI:46858"/>
        <dbReference type="ChEBI" id="CHEBI:90602"/>
    </reaction>
</comment>
<evidence type="ECO:0000256" key="8">
    <source>
        <dbReference type="HAMAP-Rule" id="MF_00692"/>
    </source>
</evidence>
<dbReference type="EMBL" id="OGUS01000110">
    <property type="protein sequence ID" value="SPC12099.1"/>
    <property type="molecule type" value="Genomic_DNA"/>
</dbReference>
<dbReference type="GO" id="GO:0030145">
    <property type="term" value="F:manganese ion binding"/>
    <property type="evidence" value="ECO:0007669"/>
    <property type="project" value="UniProtKB-UniRule"/>
</dbReference>
<keyword evidence="7 8" id="KW-0460">Magnesium</keyword>
<name>A0A375G2T9_9BURK</name>
<feature type="binding site" evidence="8">
    <location>
        <position position="326"/>
    </location>
    <ligand>
        <name>Mg(2+)</name>
        <dbReference type="ChEBI" id="CHEBI:18420"/>
    </ligand>
</feature>
<feature type="binding site" evidence="8">
    <location>
        <position position="240"/>
    </location>
    <ligand>
        <name>ATP</name>
        <dbReference type="ChEBI" id="CHEBI:30616"/>
    </ligand>
</feature>
<proteinExistence type="inferred from homology"/>
<protein>
    <recommendedName>
        <fullName evidence="8">Protein nucleotidyltransferase YdiU</fullName>
        <ecNumber evidence="8">2.7.7.-</ecNumber>
    </recommendedName>
    <alternativeName>
        <fullName evidence="8">Protein adenylyltransferase YdiU</fullName>
        <ecNumber evidence="8">2.7.7.108</ecNumber>
    </alternativeName>
    <alternativeName>
        <fullName evidence="8">Protein uridylyltransferase YdiU</fullName>
        <ecNumber evidence="8">2.7.7.-</ecNumber>
    </alternativeName>
</protein>
<feature type="binding site" evidence="8">
    <location>
        <position position="177"/>
    </location>
    <ligand>
        <name>ATP</name>
        <dbReference type="ChEBI" id="CHEBI:30616"/>
    </ligand>
</feature>
<evidence type="ECO:0000256" key="2">
    <source>
        <dbReference type="ARBA" id="ARBA00022679"/>
    </source>
</evidence>
<gene>
    <name evidence="8" type="primary">ydiU</name>
    <name evidence="8" type="synonym">selO</name>
    <name evidence="9" type="ORF">CO2235_100119</name>
</gene>
<feature type="binding site" evidence="8">
    <location>
        <position position="317"/>
    </location>
    <ligand>
        <name>Mg(2+)</name>
        <dbReference type="ChEBI" id="CHEBI:18420"/>
    </ligand>
</feature>
<comment type="catalytic activity">
    <reaction evidence="8">
        <text>L-seryl-[protein] + UTP = O-(5'-uridylyl)-L-seryl-[protein] + diphosphate</text>
        <dbReference type="Rhea" id="RHEA:64604"/>
        <dbReference type="Rhea" id="RHEA-COMP:9863"/>
        <dbReference type="Rhea" id="RHEA-COMP:16635"/>
        <dbReference type="ChEBI" id="CHEBI:29999"/>
        <dbReference type="ChEBI" id="CHEBI:33019"/>
        <dbReference type="ChEBI" id="CHEBI:46398"/>
        <dbReference type="ChEBI" id="CHEBI:156051"/>
    </reaction>
</comment>
<keyword evidence="6 8" id="KW-0067">ATP-binding</keyword>
<comment type="catalytic activity">
    <reaction evidence="8">
        <text>L-tyrosyl-[protein] + ATP = O-(5'-adenylyl)-L-tyrosyl-[protein] + diphosphate</text>
        <dbReference type="Rhea" id="RHEA:54288"/>
        <dbReference type="Rhea" id="RHEA-COMP:10136"/>
        <dbReference type="Rhea" id="RHEA-COMP:13846"/>
        <dbReference type="ChEBI" id="CHEBI:30616"/>
        <dbReference type="ChEBI" id="CHEBI:33019"/>
        <dbReference type="ChEBI" id="CHEBI:46858"/>
        <dbReference type="ChEBI" id="CHEBI:83624"/>
        <dbReference type="EC" id="2.7.7.108"/>
    </reaction>
</comment>
<dbReference type="InterPro" id="IPR003846">
    <property type="entry name" value="SelO"/>
</dbReference>
<evidence type="ECO:0000256" key="4">
    <source>
        <dbReference type="ARBA" id="ARBA00022723"/>
    </source>
</evidence>
<comment type="function">
    <text evidence="8">Nucleotidyltransferase involved in the post-translational modification of proteins. It can catalyze the addition of adenosine monophosphate (AMP) or uridine monophosphate (UMP) to a protein, resulting in modifications known as AMPylation and UMPylation.</text>
</comment>
<comment type="cofactor">
    <cofactor evidence="8">
        <name>Mg(2+)</name>
        <dbReference type="ChEBI" id="CHEBI:18420"/>
    </cofactor>
    <cofactor evidence="8">
        <name>Mn(2+)</name>
        <dbReference type="ChEBI" id="CHEBI:29035"/>
    </cofactor>
</comment>
<dbReference type="GO" id="GO:0005524">
    <property type="term" value="F:ATP binding"/>
    <property type="evidence" value="ECO:0007669"/>
    <property type="project" value="UniProtKB-UniRule"/>
</dbReference>
<dbReference type="EC" id="2.7.7.-" evidence="8"/>
<keyword evidence="8" id="KW-0464">Manganese</keyword>
<dbReference type="PANTHER" id="PTHR32057:SF14">
    <property type="entry name" value="PROTEIN ADENYLYLTRANSFERASE SELO, MITOCHONDRIAL"/>
    <property type="match status" value="1"/>
</dbReference>
<keyword evidence="3 8" id="KW-0548">Nucleotidyltransferase</keyword>
<evidence type="ECO:0000313" key="9">
    <source>
        <dbReference type="EMBL" id="SPC12099.1"/>
    </source>
</evidence>
<reference evidence="9" key="1">
    <citation type="submission" date="2018-01" db="EMBL/GenBank/DDBJ databases">
        <authorList>
            <person name="Clerissi C."/>
        </authorList>
    </citation>
    <scope>NUCLEOTIDE SEQUENCE</scope>
    <source>
        <strain evidence="9">Cupriavidus oxalaticus LMG 2235</strain>
    </source>
</reference>
<evidence type="ECO:0000256" key="3">
    <source>
        <dbReference type="ARBA" id="ARBA00022695"/>
    </source>
</evidence>
<evidence type="ECO:0000256" key="5">
    <source>
        <dbReference type="ARBA" id="ARBA00022741"/>
    </source>
</evidence>
<comment type="catalytic activity">
    <reaction evidence="8">
        <text>L-seryl-[protein] + ATP = 3-O-(5'-adenylyl)-L-seryl-[protein] + diphosphate</text>
        <dbReference type="Rhea" id="RHEA:58120"/>
        <dbReference type="Rhea" id="RHEA-COMP:9863"/>
        <dbReference type="Rhea" id="RHEA-COMP:15073"/>
        <dbReference type="ChEBI" id="CHEBI:29999"/>
        <dbReference type="ChEBI" id="CHEBI:30616"/>
        <dbReference type="ChEBI" id="CHEBI:33019"/>
        <dbReference type="ChEBI" id="CHEBI:142516"/>
        <dbReference type="EC" id="2.7.7.108"/>
    </reaction>
</comment>
<feature type="binding site" evidence="8">
    <location>
        <position position="189"/>
    </location>
    <ligand>
        <name>ATP</name>
        <dbReference type="ChEBI" id="CHEBI:30616"/>
    </ligand>
</feature>
<feature type="binding site" evidence="8">
    <location>
        <position position="157"/>
    </location>
    <ligand>
        <name>ATP</name>
        <dbReference type="ChEBI" id="CHEBI:30616"/>
    </ligand>
</feature>
<feature type="binding site" evidence="8">
    <location>
        <position position="158"/>
    </location>
    <ligand>
        <name>ATP</name>
        <dbReference type="ChEBI" id="CHEBI:30616"/>
    </ligand>
</feature>
<feature type="binding site" evidence="8">
    <location>
        <position position="190"/>
    </location>
    <ligand>
        <name>ATP</name>
        <dbReference type="ChEBI" id="CHEBI:30616"/>
    </ligand>
</feature>
<comment type="catalytic activity">
    <reaction evidence="8">
        <text>L-histidyl-[protein] + UTP = N(tele)-(5'-uridylyl)-L-histidyl-[protein] + diphosphate</text>
        <dbReference type="Rhea" id="RHEA:83891"/>
        <dbReference type="Rhea" id="RHEA-COMP:9745"/>
        <dbReference type="Rhea" id="RHEA-COMP:20239"/>
        <dbReference type="ChEBI" id="CHEBI:29979"/>
        <dbReference type="ChEBI" id="CHEBI:33019"/>
        <dbReference type="ChEBI" id="CHEBI:46398"/>
        <dbReference type="ChEBI" id="CHEBI:233474"/>
    </reaction>
</comment>
<keyword evidence="2 8" id="KW-0808">Transferase</keyword>
<dbReference type="HAMAP" id="MF_00692">
    <property type="entry name" value="SelO"/>
    <property type="match status" value="1"/>
</dbReference>
<feature type="binding site" evidence="8">
    <location>
        <position position="247"/>
    </location>
    <ligand>
        <name>ATP</name>
        <dbReference type="ChEBI" id="CHEBI:30616"/>
    </ligand>
</feature>
<organism evidence="9">
    <name type="scientific">Cupriavidus oxalaticus</name>
    <dbReference type="NCBI Taxonomy" id="96344"/>
    <lineage>
        <taxon>Bacteria</taxon>
        <taxon>Pseudomonadati</taxon>
        <taxon>Pseudomonadota</taxon>
        <taxon>Betaproteobacteria</taxon>
        <taxon>Burkholderiales</taxon>
        <taxon>Burkholderiaceae</taxon>
        <taxon>Cupriavidus</taxon>
    </lineage>
</organism>
<keyword evidence="4 8" id="KW-0479">Metal-binding</keyword>
<dbReference type="NCBIfam" id="NF000658">
    <property type="entry name" value="PRK00029.1"/>
    <property type="match status" value="1"/>
</dbReference>
<accession>A0A375G2T9</accession>
<dbReference type="PANTHER" id="PTHR32057">
    <property type="entry name" value="PROTEIN ADENYLYLTRANSFERASE SELO, MITOCHONDRIAL"/>
    <property type="match status" value="1"/>
</dbReference>
<dbReference type="AlphaFoldDB" id="A0A375G2T9"/>
<dbReference type="Proteomes" id="UP000256862">
    <property type="component" value="Chromosome CO2235"/>
</dbReference>
<evidence type="ECO:0000256" key="6">
    <source>
        <dbReference type="ARBA" id="ARBA00022840"/>
    </source>
</evidence>
<dbReference type="Pfam" id="PF02696">
    <property type="entry name" value="SelO"/>
    <property type="match status" value="1"/>
</dbReference>
<comment type="caution">
    <text evidence="9">The sequence shown here is derived from an EMBL/GenBank/DDBJ whole genome shotgun (WGS) entry which is preliminary data.</text>
</comment>
<comment type="similarity">
    <text evidence="1 8">Belongs to the SELO family.</text>
</comment>
<feature type="binding site" evidence="8">
    <location>
        <position position="155"/>
    </location>
    <ligand>
        <name>ATP</name>
        <dbReference type="ChEBI" id="CHEBI:30616"/>
    </ligand>
</feature>
<dbReference type="EC" id="2.7.7.108" evidence="8"/>
<keyword evidence="5 8" id="KW-0547">Nucleotide-binding</keyword>
<feature type="binding site" evidence="8">
    <location>
        <position position="326"/>
    </location>
    <ligand>
        <name>ATP</name>
        <dbReference type="ChEBI" id="CHEBI:30616"/>
    </ligand>
</feature>
<dbReference type="GO" id="GO:0000287">
    <property type="term" value="F:magnesium ion binding"/>
    <property type="evidence" value="ECO:0007669"/>
    <property type="project" value="UniProtKB-UniRule"/>
</dbReference>
<feature type="active site" description="Proton acceptor" evidence="8">
    <location>
        <position position="316"/>
    </location>
</feature>